<keyword evidence="5" id="KW-0456">Lyase</keyword>
<comment type="cofactor">
    <cofactor evidence="1">
        <name>Mg(2+)</name>
        <dbReference type="ChEBI" id="CHEBI:18420"/>
    </cofactor>
</comment>
<evidence type="ECO:0000256" key="1">
    <source>
        <dbReference type="ARBA" id="ARBA00001946"/>
    </source>
</evidence>
<dbReference type="GO" id="GO:0016829">
    <property type="term" value="F:lyase activity"/>
    <property type="evidence" value="ECO:0007669"/>
    <property type="project" value="UniProtKB-KW"/>
</dbReference>
<sequence length="387" mass="41912">MNLSVTKTDDLTERFRAATAAHARRHPGRVEGRQPVHTVFVPADRFSRTTAPDLGAEALRLLNKHTPGDGSFGATFMLDPSLAGVIRARVAAKLAKDPVEDLRIDFSDAYGARPDDEEDADIAQVVEAVAGAYQSQQLPHFWGIRVKSLASAARSLRTIDGFLTSLRDRLGRLPGGFVIGVPDVLGPDQVMVFADYLDRLESSLGLPSKTLHCELQLDHPSALPVAADILKAAAGRVQTLHFGATSYALALDLPPEQQRLDHPACDHARHLLQVATADTPVRLSDGPPNLSPRDDGADEVTSTWQTHSKQVRHSLNHGYYQGWDLHPAHLPARYATLYDFHLTGAEEAIGKIRAWQASGTPPTTTIQSLTARLKRGIACGALDPSAL</sequence>
<feature type="region of interest" description="Disordered" evidence="4">
    <location>
        <begin position="280"/>
        <end position="299"/>
    </location>
</feature>
<name>A0ABP6QH13_9ACTN</name>
<dbReference type="InterPro" id="IPR054255">
    <property type="entry name" value="DUF6986"/>
</dbReference>
<dbReference type="SUPFAM" id="SSF51621">
    <property type="entry name" value="Phosphoenolpyruvate/pyruvate domain"/>
    <property type="match status" value="1"/>
</dbReference>
<dbReference type="Gene3D" id="3.20.20.60">
    <property type="entry name" value="Phosphoenolpyruvate-binding domains"/>
    <property type="match status" value="1"/>
</dbReference>
<keyword evidence="3" id="KW-0460">Magnesium</keyword>
<organism evidence="5 6">
    <name type="scientific">Actinocorallia longicatena</name>
    <dbReference type="NCBI Taxonomy" id="111803"/>
    <lineage>
        <taxon>Bacteria</taxon>
        <taxon>Bacillati</taxon>
        <taxon>Actinomycetota</taxon>
        <taxon>Actinomycetes</taxon>
        <taxon>Streptosporangiales</taxon>
        <taxon>Thermomonosporaceae</taxon>
        <taxon>Actinocorallia</taxon>
    </lineage>
</organism>
<dbReference type="InterPro" id="IPR040442">
    <property type="entry name" value="Pyrv_kinase-like_dom_sf"/>
</dbReference>
<evidence type="ECO:0000256" key="3">
    <source>
        <dbReference type="ARBA" id="ARBA00022842"/>
    </source>
</evidence>
<protein>
    <submittedName>
        <fullName evidence="5">Aldolase/citrate lyase family protein</fullName>
    </submittedName>
</protein>
<evidence type="ECO:0000313" key="6">
    <source>
        <dbReference type="Proteomes" id="UP001501237"/>
    </source>
</evidence>
<dbReference type="EMBL" id="BAAAUV010000008">
    <property type="protein sequence ID" value="GAA3216682.1"/>
    <property type="molecule type" value="Genomic_DNA"/>
</dbReference>
<evidence type="ECO:0000313" key="5">
    <source>
        <dbReference type="EMBL" id="GAA3216682.1"/>
    </source>
</evidence>
<evidence type="ECO:0000256" key="2">
    <source>
        <dbReference type="ARBA" id="ARBA00022723"/>
    </source>
</evidence>
<keyword evidence="6" id="KW-1185">Reference proteome</keyword>
<dbReference type="Proteomes" id="UP001501237">
    <property type="component" value="Unassembled WGS sequence"/>
</dbReference>
<gene>
    <name evidence="5" type="ORF">GCM10010468_38910</name>
</gene>
<keyword evidence="2" id="KW-0479">Metal-binding</keyword>
<dbReference type="PANTHER" id="PTHR32308:SF10">
    <property type="entry name" value="CITRATE LYASE SUBUNIT BETA"/>
    <property type="match status" value="1"/>
</dbReference>
<accession>A0ABP6QH13</accession>
<dbReference type="RefSeq" id="WP_344830031.1">
    <property type="nucleotide sequence ID" value="NZ_BAAAUV010000008.1"/>
</dbReference>
<comment type="caution">
    <text evidence="5">The sequence shown here is derived from an EMBL/GenBank/DDBJ whole genome shotgun (WGS) entry which is preliminary data.</text>
</comment>
<dbReference type="PANTHER" id="PTHR32308">
    <property type="entry name" value="LYASE BETA SUBUNIT, PUTATIVE (AFU_ORTHOLOGUE AFUA_4G13030)-RELATED"/>
    <property type="match status" value="1"/>
</dbReference>
<proteinExistence type="predicted"/>
<dbReference type="InterPro" id="IPR015813">
    <property type="entry name" value="Pyrv/PenolPyrv_kinase-like_dom"/>
</dbReference>
<dbReference type="Pfam" id="PF22484">
    <property type="entry name" value="DUF6986"/>
    <property type="match status" value="1"/>
</dbReference>
<evidence type="ECO:0000256" key="4">
    <source>
        <dbReference type="SAM" id="MobiDB-lite"/>
    </source>
</evidence>
<reference evidence="6" key="1">
    <citation type="journal article" date="2019" name="Int. J. Syst. Evol. Microbiol.">
        <title>The Global Catalogue of Microorganisms (GCM) 10K type strain sequencing project: providing services to taxonomists for standard genome sequencing and annotation.</title>
        <authorList>
            <consortium name="The Broad Institute Genomics Platform"/>
            <consortium name="The Broad Institute Genome Sequencing Center for Infectious Disease"/>
            <person name="Wu L."/>
            <person name="Ma J."/>
        </authorList>
    </citation>
    <scope>NUCLEOTIDE SEQUENCE [LARGE SCALE GENOMIC DNA]</scope>
    <source>
        <strain evidence="6">JCM 9377</strain>
    </source>
</reference>